<dbReference type="Proteomes" id="UP000719412">
    <property type="component" value="Unassembled WGS sequence"/>
</dbReference>
<keyword evidence="4" id="KW-1185">Reference proteome</keyword>
<reference evidence="3" key="2">
    <citation type="submission" date="2021-08" db="EMBL/GenBank/DDBJ databases">
        <authorList>
            <person name="Eriksson T."/>
        </authorList>
    </citation>
    <scope>NUCLEOTIDE SEQUENCE</scope>
    <source>
        <strain evidence="3">Stoneville</strain>
        <tissue evidence="3">Whole head</tissue>
    </source>
</reference>
<feature type="domain" description="MADF" evidence="2">
    <location>
        <begin position="20"/>
        <end position="118"/>
    </location>
</feature>
<dbReference type="EMBL" id="JABDTM020020409">
    <property type="protein sequence ID" value="KAH0817054.1"/>
    <property type="molecule type" value="Genomic_DNA"/>
</dbReference>
<dbReference type="PROSITE" id="PS51029">
    <property type="entry name" value="MADF"/>
    <property type="match status" value="2"/>
</dbReference>
<proteinExistence type="predicted"/>
<evidence type="ECO:0000313" key="3">
    <source>
        <dbReference type="EMBL" id="KAH0817054.1"/>
    </source>
</evidence>
<gene>
    <name evidence="3" type="ORF">GEV33_005737</name>
</gene>
<feature type="compositionally biased region" description="Basic and acidic residues" evidence="1">
    <location>
        <begin position="131"/>
        <end position="145"/>
    </location>
</feature>
<feature type="domain" description="MADF" evidence="2">
    <location>
        <begin position="294"/>
        <end position="392"/>
    </location>
</feature>
<dbReference type="AlphaFoldDB" id="A0A8J6HLX1"/>
<feature type="region of interest" description="Disordered" evidence="1">
    <location>
        <begin position="121"/>
        <end position="145"/>
    </location>
</feature>
<comment type="caution">
    <text evidence="3">The sequence shown here is derived from an EMBL/GenBank/DDBJ whole genome shotgun (WGS) entry which is preliminary data.</text>
</comment>
<dbReference type="PANTHER" id="PTHR21505">
    <property type="entry name" value="MADF DOMAIN-CONTAINING PROTEIN-RELATED"/>
    <property type="match status" value="1"/>
</dbReference>
<accession>A0A8J6HLX1</accession>
<sequence>MNNVGDTEDRVLWNRESTSDLIELYKKYPVLYAPKHGNYKNKRKRLEVLKVIRSDMNRRGRKMTVEDIRKKIQGLRTQYAHQLSKIRKSQLSGARPDDVYKPKLWCFGQLEFLRHSDSSVDCESQADQDDDSLHESQDFGQHGEETQEMKNFYKEICLMNRKERASTRISPEISGFVPGGTNERVEDDLSTFGRLVEFELRKICNRQLLRRAKKEIIHILMDAQERVARSRRVPSAVQHVRATTVGDLINIKSRKNSGECIKKIHVNVVCLRGKMNNTEETEERFLWNQESTCDLIDLYKKYPVLYAPKDGNYKNKPKRLEALKAIRSEMSRRGRKMTVEDIKRKIHVLRTQYANQLSKIRKSLLSGAKPENIYKPTLWCFAQLDFLRNSDSALSVDGEGQADQDDESVHESKDLGQLNIVERGEETQEIESFYEEIGLVKREESTPTRISPETSGILPGGKIERIEDDLSTFGRLVELELRKISGRHSLRKAKKEILNILMDAQEAWESNPLTACRFEIISNSIHYHGGAPALFVFTLLTANKDATPLSRTDRNLHSEFLRGINHVDFSPRDDLPTVELRQSAFTWQYLLPGRPYTNSPRLIMSDYRIRPASVRAPNYATALITAHQGNSPLSDGVILASNETTAGARFSVAFMKFVRLHNQRKGDTNFDITRVYALRIRNRDAEATKLRNLFGKFDTGEGSAAPRCDPDGGWAISKTFEKARNDTK</sequence>
<reference evidence="3" key="1">
    <citation type="journal article" date="2020" name="J Insects Food Feed">
        <title>The yellow mealworm (Tenebrio molitor) genome: a resource for the emerging insects as food and feed industry.</title>
        <authorList>
            <person name="Eriksson T."/>
            <person name="Andere A."/>
            <person name="Kelstrup H."/>
            <person name="Emery V."/>
            <person name="Picard C."/>
        </authorList>
    </citation>
    <scope>NUCLEOTIDE SEQUENCE</scope>
    <source>
        <strain evidence="3">Stoneville</strain>
        <tissue evidence="3">Whole head</tissue>
    </source>
</reference>
<evidence type="ECO:0000313" key="4">
    <source>
        <dbReference type="Proteomes" id="UP000719412"/>
    </source>
</evidence>
<dbReference type="PANTHER" id="PTHR21505:SF12">
    <property type="entry name" value="MADF DOMAIN-CONTAINING PROTEIN-RELATED"/>
    <property type="match status" value="1"/>
</dbReference>
<name>A0A8J6HLX1_TENMO</name>
<dbReference type="SMART" id="SM00595">
    <property type="entry name" value="MADF"/>
    <property type="match status" value="2"/>
</dbReference>
<protein>
    <recommendedName>
        <fullName evidence="2">MADF domain-containing protein</fullName>
    </recommendedName>
</protein>
<dbReference type="Pfam" id="PF10545">
    <property type="entry name" value="MADF_DNA_bdg"/>
    <property type="match status" value="2"/>
</dbReference>
<dbReference type="InterPro" id="IPR006578">
    <property type="entry name" value="MADF-dom"/>
</dbReference>
<evidence type="ECO:0000259" key="2">
    <source>
        <dbReference type="PROSITE" id="PS51029"/>
    </source>
</evidence>
<organism evidence="3 4">
    <name type="scientific">Tenebrio molitor</name>
    <name type="common">Yellow mealworm beetle</name>
    <dbReference type="NCBI Taxonomy" id="7067"/>
    <lineage>
        <taxon>Eukaryota</taxon>
        <taxon>Metazoa</taxon>
        <taxon>Ecdysozoa</taxon>
        <taxon>Arthropoda</taxon>
        <taxon>Hexapoda</taxon>
        <taxon>Insecta</taxon>
        <taxon>Pterygota</taxon>
        <taxon>Neoptera</taxon>
        <taxon>Endopterygota</taxon>
        <taxon>Coleoptera</taxon>
        <taxon>Polyphaga</taxon>
        <taxon>Cucujiformia</taxon>
        <taxon>Tenebrionidae</taxon>
        <taxon>Tenebrio</taxon>
    </lineage>
</organism>
<evidence type="ECO:0000256" key="1">
    <source>
        <dbReference type="SAM" id="MobiDB-lite"/>
    </source>
</evidence>